<evidence type="ECO:0000313" key="2">
    <source>
        <dbReference type="Proteomes" id="UP000828390"/>
    </source>
</evidence>
<dbReference type="InterPro" id="IPR013083">
    <property type="entry name" value="Znf_RING/FYVE/PHD"/>
</dbReference>
<sequence length="72" mass="8359">MSESNQDDSDTDVCCVCNLFTSVEVHNIASVVFVKWVQFDKCEKWVHLMFCTQVRIVRRGDKFLCPHCATEE</sequence>
<dbReference type="InterPro" id="IPR011011">
    <property type="entry name" value="Znf_FYVE_PHD"/>
</dbReference>
<name>A0A9D4DZZ4_DREPO</name>
<evidence type="ECO:0000313" key="1">
    <source>
        <dbReference type="EMBL" id="KAH3769545.1"/>
    </source>
</evidence>
<dbReference type="SUPFAM" id="SSF57903">
    <property type="entry name" value="FYVE/PHD zinc finger"/>
    <property type="match status" value="1"/>
</dbReference>
<reference evidence="1" key="1">
    <citation type="journal article" date="2019" name="bioRxiv">
        <title>The Genome of the Zebra Mussel, Dreissena polymorpha: A Resource for Invasive Species Research.</title>
        <authorList>
            <person name="McCartney M.A."/>
            <person name="Auch B."/>
            <person name="Kono T."/>
            <person name="Mallez S."/>
            <person name="Zhang Y."/>
            <person name="Obille A."/>
            <person name="Becker A."/>
            <person name="Abrahante J.E."/>
            <person name="Garbe J."/>
            <person name="Badalamenti J.P."/>
            <person name="Herman A."/>
            <person name="Mangelson H."/>
            <person name="Liachko I."/>
            <person name="Sullivan S."/>
            <person name="Sone E.D."/>
            <person name="Koren S."/>
            <person name="Silverstein K.A.T."/>
            <person name="Beckman K.B."/>
            <person name="Gohl D.M."/>
        </authorList>
    </citation>
    <scope>NUCLEOTIDE SEQUENCE</scope>
    <source>
        <strain evidence="1">Duluth1</strain>
        <tissue evidence="1">Whole animal</tissue>
    </source>
</reference>
<proteinExistence type="predicted"/>
<protein>
    <submittedName>
        <fullName evidence="1">Uncharacterized protein</fullName>
    </submittedName>
</protein>
<gene>
    <name evidence="1" type="ORF">DPMN_170818</name>
</gene>
<accession>A0A9D4DZZ4</accession>
<dbReference type="Gene3D" id="3.30.40.10">
    <property type="entry name" value="Zinc/RING finger domain, C3HC4 (zinc finger)"/>
    <property type="match status" value="1"/>
</dbReference>
<organism evidence="1 2">
    <name type="scientific">Dreissena polymorpha</name>
    <name type="common">Zebra mussel</name>
    <name type="synonym">Mytilus polymorpha</name>
    <dbReference type="NCBI Taxonomy" id="45954"/>
    <lineage>
        <taxon>Eukaryota</taxon>
        <taxon>Metazoa</taxon>
        <taxon>Spiralia</taxon>
        <taxon>Lophotrochozoa</taxon>
        <taxon>Mollusca</taxon>
        <taxon>Bivalvia</taxon>
        <taxon>Autobranchia</taxon>
        <taxon>Heteroconchia</taxon>
        <taxon>Euheterodonta</taxon>
        <taxon>Imparidentia</taxon>
        <taxon>Neoheterodontei</taxon>
        <taxon>Myida</taxon>
        <taxon>Dreissenoidea</taxon>
        <taxon>Dreissenidae</taxon>
        <taxon>Dreissena</taxon>
    </lineage>
</organism>
<reference evidence="1" key="2">
    <citation type="submission" date="2020-11" db="EMBL/GenBank/DDBJ databases">
        <authorList>
            <person name="McCartney M.A."/>
            <person name="Auch B."/>
            <person name="Kono T."/>
            <person name="Mallez S."/>
            <person name="Becker A."/>
            <person name="Gohl D.M."/>
            <person name="Silverstein K.A.T."/>
            <person name="Koren S."/>
            <person name="Bechman K.B."/>
            <person name="Herman A."/>
            <person name="Abrahante J.E."/>
            <person name="Garbe J."/>
        </authorList>
    </citation>
    <scope>NUCLEOTIDE SEQUENCE</scope>
    <source>
        <strain evidence="1">Duluth1</strain>
        <tissue evidence="1">Whole animal</tissue>
    </source>
</reference>
<dbReference type="AlphaFoldDB" id="A0A9D4DZZ4"/>
<keyword evidence="2" id="KW-1185">Reference proteome</keyword>
<dbReference type="EMBL" id="JAIWYP010000009">
    <property type="protein sequence ID" value="KAH3769545.1"/>
    <property type="molecule type" value="Genomic_DNA"/>
</dbReference>
<dbReference type="Proteomes" id="UP000828390">
    <property type="component" value="Unassembled WGS sequence"/>
</dbReference>
<comment type="caution">
    <text evidence="1">The sequence shown here is derived from an EMBL/GenBank/DDBJ whole genome shotgun (WGS) entry which is preliminary data.</text>
</comment>